<accession>A0A2J8TMP1</accession>
<name>A0A2J8TMP1_PONAB</name>
<dbReference type="AlphaFoldDB" id="A0A2J8TMP1"/>
<comment type="caution">
    <text evidence="1">The sequence shown here is derived from an EMBL/GenBank/DDBJ whole genome shotgun (WGS) entry which is preliminary data.</text>
</comment>
<proteinExistence type="predicted"/>
<organism evidence="1">
    <name type="scientific">Pongo abelii</name>
    <name type="common">Sumatran orangutan</name>
    <name type="synonym">Pongo pygmaeus abelii</name>
    <dbReference type="NCBI Taxonomy" id="9601"/>
    <lineage>
        <taxon>Eukaryota</taxon>
        <taxon>Metazoa</taxon>
        <taxon>Chordata</taxon>
        <taxon>Craniata</taxon>
        <taxon>Vertebrata</taxon>
        <taxon>Euteleostomi</taxon>
        <taxon>Mammalia</taxon>
        <taxon>Eutheria</taxon>
        <taxon>Euarchontoglires</taxon>
        <taxon>Primates</taxon>
        <taxon>Haplorrhini</taxon>
        <taxon>Catarrhini</taxon>
        <taxon>Hominidae</taxon>
        <taxon>Pongo</taxon>
    </lineage>
</organism>
<gene>
    <name evidence="1" type="ORF">CR201_G0033535</name>
</gene>
<evidence type="ECO:0000313" key="1">
    <source>
        <dbReference type="EMBL" id="PNJ34296.1"/>
    </source>
</evidence>
<sequence>MLACLPGPGDLSFQLLSHTQMNTGLQKSLFTISVLVEAGQRKLINVGKCPLPYS</sequence>
<dbReference type="EMBL" id="NDHI03003489">
    <property type="protein sequence ID" value="PNJ34296.1"/>
    <property type="molecule type" value="Genomic_DNA"/>
</dbReference>
<protein>
    <submittedName>
        <fullName evidence="1">FAM222B isoform 15</fullName>
    </submittedName>
</protein>
<reference evidence="1" key="1">
    <citation type="submission" date="2017-12" db="EMBL/GenBank/DDBJ databases">
        <title>High-resolution comparative analysis of great ape genomes.</title>
        <authorList>
            <person name="Pollen A."/>
            <person name="Hastie A."/>
            <person name="Hormozdiari F."/>
            <person name="Dougherty M."/>
            <person name="Liu R."/>
            <person name="Chaisson M."/>
            <person name="Hoppe E."/>
            <person name="Hill C."/>
            <person name="Pang A."/>
            <person name="Hillier L."/>
            <person name="Baker C."/>
            <person name="Armstrong J."/>
            <person name="Shendure J."/>
            <person name="Paten B."/>
            <person name="Wilson R."/>
            <person name="Chao H."/>
            <person name="Schneider V."/>
            <person name="Ventura M."/>
            <person name="Kronenberg Z."/>
            <person name="Murali S."/>
            <person name="Gordon D."/>
            <person name="Cantsilieris S."/>
            <person name="Munson K."/>
            <person name="Nelson B."/>
            <person name="Raja A."/>
            <person name="Underwood J."/>
            <person name="Diekhans M."/>
            <person name="Fiddes I."/>
            <person name="Haussler D."/>
            <person name="Eichler E."/>
        </authorList>
    </citation>
    <scope>NUCLEOTIDE SEQUENCE [LARGE SCALE GENOMIC DNA]</scope>
    <source>
        <strain evidence="1">Susie</strain>
    </source>
</reference>